<dbReference type="GO" id="GO:0042796">
    <property type="term" value="P:snRNA transcription by RNA polymerase III"/>
    <property type="evidence" value="ECO:0007669"/>
    <property type="project" value="TreeGrafter"/>
</dbReference>
<feature type="region of interest" description="Disordered" evidence="6">
    <location>
        <begin position="1"/>
        <end position="41"/>
    </location>
</feature>
<feature type="region of interest" description="Disordered" evidence="6">
    <location>
        <begin position="231"/>
        <end position="275"/>
    </location>
</feature>
<dbReference type="InterPro" id="IPR017930">
    <property type="entry name" value="Myb_dom"/>
</dbReference>
<feature type="compositionally biased region" description="Low complexity" evidence="6">
    <location>
        <begin position="234"/>
        <end position="244"/>
    </location>
</feature>
<keyword evidence="4" id="KW-0804">Transcription</keyword>
<dbReference type="Gene3D" id="1.10.10.60">
    <property type="entry name" value="Homeodomain-like"/>
    <property type="match status" value="4"/>
</dbReference>
<dbReference type="Gene3D" id="2.30.30.30">
    <property type="match status" value="1"/>
</dbReference>
<dbReference type="SMART" id="SM00717">
    <property type="entry name" value="SANT"/>
    <property type="match status" value="5"/>
</dbReference>
<feature type="domain" description="HTH myb-type" evidence="8">
    <location>
        <begin position="369"/>
        <end position="420"/>
    </location>
</feature>
<dbReference type="Pfam" id="PF00249">
    <property type="entry name" value="Myb_DNA-binding"/>
    <property type="match status" value="4"/>
</dbReference>
<dbReference type="GO" id="GO:0042795">
    <property type="term" value="P:snRNA transcription by RNA polymerase II"/>
    <property type="evidence" value="ECO:0007669"/>
    <property type="project" value="TreeGrafter"/>
</dbReference>
<dbReference type="AlphaFoldDB" id="A0A261XXM4"/>
<feature type="domain" description="Myb-like" evidence="7">
    <location>
        <begin position="421"/>
        <end position="472"/>
    </location>
</feature>
<comment type="similarity">
    <text evidence="1">Belongs to the eukaryotic ribosomal protein eL14 family.</text>
</comment>
<keyword evidence="10" id="KW-1185">Reference proteome</keyword>
<dbReference type="InterPro" id="IPR051575">
    <property type="entry name" value="Myb-like_DNA-bd"/>
</dbReference>
<feature type="domain" description="HTH myb-type" evidence="8">
    <location>
        <begin position="421"/>
        <end position="476"/>
    </location>
</feature>
<dbReference type="GO" id="GO:0000978">
    <property type="term" value="F:RNA polymerase II cis-regulatory region sequence-specific DNA binding"/>
    <property type="evidence" value="ECO:0007669"/>
    <property type="project" value="TreeGrafter"/>
</dbReference>
<dbReference type="GO" id="GO:0005840">
    <property type="term" value="C:ribosome"/>
    <property type="evidence" value="ECO:0007669"/>
    <property type="project" value="InterPro"/>
</dbReference>
<evidence type="ECO:0000256" key="5">
    <source>
        <dbReference type="ARBA" id="ARBA00023242"/>
    </source>
</evidence>
<dbReference type="OrthoDB" id="2143914at2759"/>
<evidence type="ECO:0000256" key="6">
    <source>
        <dbReference type="SAM" id="MobiDB-lite"/>
    </source>
</evidence>
<evidence type="ECO:0000259" key="8">
    <source>
        <dbReference type="PROSITE" id="PS51294"/>
    </source>
</evidence>
<evidence type="ECO:0000313" key="9">
    <source>
        <dbReference type="EMBL" id="OZJ03119.1"/>
    </source>
</evidence>
<dbReference type="GO" id="GO:0001006">
    <property type="term" value="F:RNA polymerase III type 3 promoter sequence-specific DNA binding"/>
    <property type="evidence" value="ECO:0007669"/>
    <property type="project" value="TreeGrafter"/>
</dbReference>
<keyword evidence="3" id="KW-0238">DNA-binding</keyword>
<dbReference type="CDD" id="cd23702">
    <property type="entry name" value="eL14"/>
    <property type="match status" value="1"/>
</dbReference>
<dbReference type="GO" id="GO:0003735">
    <property type="term" value="F:structural constituent of ribosome"/>
    <property type="evidence" value="ECO:0007669"/>
    <property type="project" value="InterPro"/>
</dbReference>
<dbReference type="PROSITE" id="PS51294">
    <property type="entry name" value="HTH_MYB"/>
    <property type="match status" value="4"/>
</dbReference>
<feature type="domain" description="Myb-like" evidence="7">
    <location>
        <begin position="473"/>
        <end position="510"/>
    </location>
</feature>
<protein>
    <submittedName>
        <fullName evidence="9">Uncharacterized protein</fullName>
    </submittedName>
</protein>
<dbReference type="GO" id="GO:0019185">
    <property type="term" value="C:snRNA-activating protein complex"/>
    <property type="evidence" value="ECO:0007669"/>
    <property type="project" value="TreeGrafter"/>
</dbReference>
<dbReference type="InterPro" id="IPR009057">
    <property type="entry name" value="Homeodomain-like_sf"/>
</dbReference>
<name>A0A261XXM4_9FUNG</name>
<feature type="domain" description="Myb-like" evidence="7">
    <location>
        <begin position="315"/>
        <end position="368"/>
    </location>
</feature>
<proteinExistence type="inferred from homology"/>
<dbReference type="GO" id="GO:0006412">
    <property type="term" value="P:translation"/>
    <property type="evidence" value="ECO:0007669"/>
    <property type="project" value="InterPro"/>
</dbReference>
<dbReference type="SUPFAM" id="SSF50104">
    <property type="entry name" value="Translation proteins SH3-like domain"/>
    <property type="match status" value="1"/>
</dbReference>
<dbReference type="SUPFAM" id="SSF46689">
    <property type="entry name" value="Homeodomain-like"/>
    <property type="match status" value="3"/>
</dbReference>
<dbReference type="Proteomes" id="UP000242875">
    <property type="component" value="Unassembled WGS sequence"/>
</dbReference>
<feature type="domain" description="HTH myb-type" evidence="8">
    <location>
        <begin position="315"/>
        <end position="360"/>
    </location>
</feature>
<comment type="caution">
    <text evidence="9">The sequence shown here is derived from an EMBL/GenBank/DDBJ whole genome shotgun (WGS) entry which is preliminary data.</text>
</comment>
<evidence type="ECO:0000256" key="4">
    <source>
        <dbReference type="ARBA" id="ARBA00023163"/>
    </source>
</evidence>
<dbReference type="InterPro" id="IPR001005">
    <property type="entry name" value="SANT/Myb"/>
</dbReference>
<evidence type="ECO:0000313" key="10">
    <source>
        <dbReference type="Proteomes" id="UP000242875"/>
    </source>
</evidence>
<keyword evidence="2" id="KW-0805">Transcription regulation</keyword>
<feature type="domain" description="HTH myb-type" evidence="8">
    <location>
        <begin position="479"/>
        <end position="510"/>
    </location>
</feature>
<feature type="region of interest" description="Disordered" evidence="6">
    <location>
        <begin position="578"/>
        <end position="610"/>
    </location>
</feature>
<dbReference type="PANTHER" id="PTHR46621:SF1">
    <property type="entry name" value="SNRNA-ACTIVATING PROTEIN COMPLEX SUBUNIT 4"/>
    <property type="match status" value="1"/>
</dbReference>
<dbReference type="EMBL" id="MVBO01000103">
    <property type="protein sequence ID" value="OZJ03119.1"/>
    <property type="molecule type" value="Genomic_DNA"/>
</dbReference>
<dbReference type="FunFam" id="1.10.10.60:FF:000016">
    <property type="entry name" value="Transcriptional activator Myb isoform A"/>
    <property type="match status" value="1"/>
</dbReference>
<dbReference type="InterPro" id="IPR002784">
    <property type="entry name" value="Ribosomal_eL14_dom"/>
</dbReference>
<evidence type="ECO:0000256" key="2">
    <source>
        <dbReference type="ARBA" id="ARBA00023015"/>
    </source>
</evidence>
<dbReference type="InterPro" id="IPR008991">
    <property type="entry name" value="Translation_prot_SH3-like_sf"/>
</dbReference>
<dbReference type="Gene3D" id="6.10.250.2270">
    <property type="match status" value="1"/>
</dbReference>
<feature type="domain" description="Myb-like" evidence="7">
    <location>
        <begin position="369"/>
        <end position="420"/>
    </location>
</feature>
<accession>A0A261XXM4</accession>
<dbReference type="Pfam" id="PF01929">
    <property type="entry name" value="Ribosomal_L14e"/>
    <property type="match status" value="1"/>
</dbReference>
<gene>
    <name evidence="9" type="ORF">BZG36_03880</name>
</gene>
<reference evidence="9 10" key="1">
    <citation type="journal article" date="2017" name="Mycologia">
        <title>Bifiguratus adelaidae, gen. et sp. nov., a new member of Mucoromycotina in endophytic and soil-dwelling habitats.</title>
        <authorList>
            <person name="Torres-Cruz T.J."/>
            <person name="Billingsley Tobias T.L."/>
            <person name="Almatruk M."/>
            <person name="Hesse C."/>
            <person name="Kuske C.R."/>
            <person name="Desiro A."/>
            <person name="Benucci G.M."/>
            <person name="Bonito G."/>
            <person name="Stajich J.E."/>
            <person name="Dunlap C."/>
            <person name="Arnold A.E."/>
            <person name="Porras-Alfaro A."/>
        </authorList>
    </citation>
    <scope>NUCLEOTIDE SEQUENCE [LARGE SCALE GENOMIC DNA]</scope>
    <source>
        <strain evidence="9 10">AZ0501</strain>
    </source>
</reference>
<sequence length="777" mass="87847">MEGQVAFSSSPSSPGKYTDPLNLRDGNEHDTETDVGSESDPLTIQELDAIARQLGIDLDALQVPDLPFPEISLEEPEPSRSLVPSPSINGPQELRAATLEAYQLNKRCQEALSDYLKKIDDAIKHNTFLLTAVRNVNHNVAKAHAIGHNAIGYSDAYAAALPTPPVKRLNLFQGPYFNDEDGNVPPENEDIKLKRHTPQFEVRKWTDKERETLARAVRNENLRLFALRRNNIDTPTSSPSQSTTIRSLNDARPSTPTAGVDRHGRDTEPLPSIKPEYEPAEIDVGSLDWNAISERWFKGTRSPAESRIQWTCHDHPTINKGPWTKSESLNLVKLVEKHGFYGHWVEIALELGTNRTAAQCFQQYQQKLNTDIARRRWTTEDDRLLQEAVAMYGEKDWQRVASVHGNRTGQQCLHRWSKTLNPAIRRGRWREDEDKALRKAVSVYGSGNWVKIAQHVLGRTDVQCRERWMNVLSPEINNGPWTPEEDEILLKRVADFGEHSWSAVADKIHRQQPMIIPMSKDMKVISLASLMATFRLGEDKHGNPFPFHTFDYIRPQPPNAATMSVAQALINRYPEQCTDTAEADRSAANNDMTSADAPSESKDLLSPEEQETESYRLLEARFQWAFAWPLLLSTMSEEQPQGSFKRLVQVGRVVYVNHGEDAGKLAVVVEVIDHKRALIHGPTTGVTRQSASFRNIVLTPIVLKGLTRGAGAKVVAKHYEKDEVDAKWAKSAWAQKLDKRQKRAALSDFDRFKLMKLRKQRRAVVAPHFAKLRKQQA</sequence>
<keyword evidence="5" id="KW-0539">Nucleus</keyword>
<organism evidence="9 10">
    <name type="scientific">Bifiguratus adelaidae</name>
    <dbReference type="NCBI Taxonomy" id="1938954"/>
    <lineage>
        <taxon>Eukaryota</taxon>
        <taxon>Fungi</taxon>
        <taxon>Fungi incertae sedis</taxon>
        <taxon>Mucoromycota</taxon>
        <taxon>Mucoromycotina</taxon>
        <taxon>Endogonomycetes</taxon>
        <taxon>Endogonales</taxon>
        <taxon>Endogonales incertae sedis</taxon>
        <taxon>Bifiguratus</taxon>
    </lineage>
</organism>
<dbReference type="InterPro" id="IPR014722">
    <property type="entry name" value="Rib_uL2_dom2"/>
</dbReference>
<evidence type="ECO:0000256" key="3">
    <source>
        <dbReference type="ARBA" id="ARBA00023125"/>
    </source>
</evidence>
<evidence type="ECO:0000256" key="1">
    <source>
        <dbReference type="ARBA" id="ARBA00006592"/>
    </source>
</evidence>
<feature type="compositionally biased region" description="Polar residues" evidence="6">
    <location>
        <begin position="1"/>
        <end position="15"/>
    </location>
</feature>
<dbReference type="PROSITE" id="PS50090">
    <property type="entry name" value="MYB_LIKE"/>
    <property type="match status" value="4"/>
</dbReference>
<evidence type="ECO:0000259" key="7">
    <source>
        <dbReference type="PROSITE" id="PS50090"/>
    </source>
</evidence>
<dbReference type="PANTHER" id="PTHR46621">
    <property type="entry name" value="SNRNA-ACTIVATING PROTEIN COMPLEX SUBUNIT 4"/>
    <property type="match status" value="1"/>
</dbReference>
<dbReference type="CDD" id="cd00167">
    <property type="entry name" value="SANT"/>
    <property type="match status" value="4"/>
</dbReference>